<evidence type="ECO:0000259" key="1">
    <source>
        <dbReference type="Pfam" id="PF03190"/>
    </source>
</evidence>
<dbReference type="InterPro" id="IPR012341">
    <property type="entry name" value="6hp_glycosidase-like_sf"/>
</dbReference>
<dbReference type="InterPro" id="IPR004879">
    <property type="entry name" value="Ssp411-like_TRX"/>
</dbReference>
<dbReference type="Gene3D" id="1.50.10.10">
    <property type="match status" value="1"/>
</dbReference>
<reference evidence="2 3" key="1">
    <citation type="journal article" date="2016" name="Nat. Commun.">
        <title>Thousands of microbial genomes shed light on interconnected biogeochemical processes in an aquifer system.</title>
        <authorList>
            <person name="Anantharaman K."/>
            <person name="Brown C.T."/>
            <person name="Hug L.A."/>
            <person name="Sharon I."/>
            <person name="Castelle C.J."/>
            <person name="Probst A.J."/>
            <person name="Thomas B.C."/>
            <person name="Singh A."/>
            <person name="Wilkins M.J."/>
            <person name="Karaoz U."/>
            <person name="Brodie E.L."/>
            <person name="Williams K.H."/>
            <person name="Hubbard S.S."/>
            <person name="Banfield J.F."/>
        </authorList>
    </citation>
    <scope>NUCLEOTIDE SEQUENCE [LARGE SCALE GENOMIC DNA]</scope>
</reference>
<comment type="caution">
    <text evidence="2">The sequence shown here is derived from an EMBL/GenBank/DDBJ whole genome shotgun (WGS) entry which is preliminary data.</text>
</comment>
<dbReference type="Gene3D" id="3.40.30.10">
    <property type="entry name" value="Glutaredoxin"/>
    <property type="match status" value="1"/>
</dbReference>
<dbReference type="Pfam" id="PF03190">
    <property type="entry name" value="Thioredox_DsbH"/>
    <property type="match status" value="1"/>
</dbReference>
<gene>
    <name evidence="2" type="ORF">A2W18_07765</name>
</gene>
<dbReference type="PIRSF" id="PIRSF006402">
    <property type="entry name" value="UCP006402_thioredoxin"/>
    <property type="match status" value="1"/>
</dbReference>
<dbReference type="PANTHER" id="PTHR42899:SF1">
    <property type="entry name" value="SPERMATOGENESIS-ASSOCIATED PROTEIN 20"/>
    <property type="match status" value="1"/>
</dbReference>
<evidence type="ECO:0000313" key="2">
    <source>
        <dbReference type="EMBL" id="OGI62706.1"/>
    </source>
</evidence>
<dbReference type="InterPro" id="IPR036249">
    <property type="entry name" value="Thioredoxin-like_sf"/>
</dbReference>
<evidence type="ECO:0000313" key="3">
    <source>
        <dbReference type="Proteomes" id="UP000179076"/>
    </source>
</evidence>
<accession>A0A1F6UZN7</accession>
<dbReference type="AlphaFoldDB" id="A0A1F6UZN7"/>
<name>A0A1F6UZN7_9PROT</name>
<dbReference type="InterPro" id="IPR008928">
    <property type="entry name" value="6-hairpin_glycosidase_sf"/>
</dbReference>
<dbReference type="SUPFAM" id="SSF48208">
    <property type="entry name" value="Six-hairpin glycosidases"/>
    <property type="match status" value="1"/>
</dbReference>
<dbReference type="PANTHER" id="PTHR42899">
    <property type="entry name" value="SPERMATOGENESIS-ASSOCIATED PROTEIN 20"/>
    <property type="match status" value="1"/>
</dbReference>
<dbReference type="EMBL" id="MFSP01000170">
    <property type="protein sequence ID" value="OGI62706.1"/>
    <property type="molecule type" value="Genomic_DNA"/>
</dbReference>
<protein>
    <submittedName>
        <fullName evidence="2">Thioredoxin</fullName>
    </submittedName>
</protein>
<feature type="domain" description="Spermatogenesis-associated protein 20-like TRX" evidence="1">
    <location>
        <begin position="5"/>
        <end position="165"/>
    </location>
</feature>
<organism evidence="2 3">
    <name type="scientific">Candidatus Muproteobacteria bacterium RBG_16_60_9</name>
    <dbReference type="NCBI Taxonomy" id="1817755"/>
    <lineage>
        <taxon>Bacteria</taxon>
        <taxon>Pseudomonadati</taxon>
        <taxon>Pseudomonadota</taxon>
        <taxon>Candidatus Muproteobacteria</taxon>
    </lineage>
</organism>
<dbReference type="SUPFAM" id="SSF52833">
    <property type="entry name" value="Thioredoxin-like"/>
    <property type="match status" value="1"/>
</dbReference>
<dbReference type="InterPro" id="IPR024705">
    <property type="entry name" value="Ssp411"/>
</dbReference>
<sequence length="686" mass="77126">MAHRNHLANETSPYLLQHAQNPVDWYPWGETALALARHEDKAILLSIGYSACHWCHVMAHESFEDAETARAMNEHFVCIKVDREERPDLDKIYQTAHQYLAQRAGGWPLTIFLAPHDLMPFFAGTYFPKSPRYGMPGFVDVVQRVASAYREQRGAIAEQNDRLRQLFARLDVVEPTETAAPNAQILAQARNELRTQFDNENGGFGGAPKFPHPTSIEFLLRNAAQAGNPEPGGGALEMARVSLRRMALGGLYDQIGGGFCRYSVDAHWEIPHFEKMLYDNAQLLPLYVDAFYATDESLFRRVVEETGAWVMREMQSPTGGYYSTIDADSEGHEGKYYVWSADEIRALLTPDEYAVAERRFGLDGTPNFEGRWHLNVRTDTDAIGSQLQLGAHEVDARLQAARTKLFAAREQRVRPDRDEKILASWNGLTIRGMAHAGRLLDRSDFVDSAAHALDFARRTLWRNGRLLATAKDDRASLNGYLDDYVFLIAGAIELLQARWRTEDLDFALALARVVVDQFEDRSHGGFYFTSHDHERLVHRPKPTTDEALPSGNGVAAQVLLRLGHLLNDLDLLHAAERAITANYARIARYPSAYCALLLAIEDYLQPPQIVVLRGDAQTCADWQLRLSEHYLPGRIIMAIPDTADTLPGILAERKPRGATTAYLCTGQTCLPPIFDFAELAARLRRN</sequence>
<dbReference type="GO" id="GO:0005975">
    <property type="term" value="P:carbohydrate metabolic process"/>
    <property type="evidence" value="ECO:0007669"/>
    <property type="project" value="InterPro"/>
</dbReference>
<proteinExistence type="predicted"/>
<dbReference type="Proteomes" id="UP000179076">
    <property type="component" value="Unassembled WGS sequence"/>
</dbReference>
<dbReference type="CDD" id="cd02955">
    <property type="entry name" value="SSP411"/>
    <property type="match status" value="1"/>
</dbReference>